<evidence type="ECO:0000313" key="1">
    <source>
        <dbReference type="EMBL" id="GAJ20663.1"/>
    </source>
</evidence>
<organism evidence="1">
    <name type="scientific">marine sediment metagenome</name>
    <dbReference type="NCBI Taxonomy" id="412755"/>
    <lineage>
        <taxon>unclassified sequences</taxon>
        <taxon>metagenomes</taxon>
        <taxon>ecological metagenomes</taxon>
    </lineage>
</organism>
<gene>
    <name evidence="1" type="ORF">S12H4_57017</name>
</gene>
<comment type="caution">
    <text evidence="1">The sequence shown here is derived from an EMBL/GenBank/DDBJ whole genome shotgun (WGS) entry which is preliminary data.</text>
</comment>
<name>X1UT24_9ZZZZ</name>
<protein>
    <submittedName>
        <fullName evidence="1">Uncharacterized protein</fullName>
    </submittedName>
</protein>
<sequence>MAYDAVKMKDWQIAEAAEVNMPTPDEWRERLNLQKDEVLAYGRISKARFFEDNGAP</sequence>
<dbReference type="AlphaFoldDB" id="X1UT24"/>
<dbReference type="EMBL" id="BARW01036798">
    <property type="protein sequence ID" value="GAJ20663.1"/>
    <property type="molecule type" value="Genomic_DNA"/>
</dbReference>
<feature type="non-terminal residue" evidence="1">
    <location>
        <position position="56"/>
    </location>
</feature>
<proteinExistence type="predicted"/>
<accession>X1UT24</accession>
<reference evidence="1" key="1">
    <citation type="journal article" date="2014" name="Front. Microbiol.">
        <title>High frequency of phylogenetically diverse reductive dehalogenase-homologous genes in deep subseafloor sedimentary metagenomes.</title>
        <authorList>
            <person name="Kawai M."/>
            <person name="Futagami T."/>
            <person name="Toyoda A."/>
            <person name="Takaki Y."/>
            <person name="Nishi S."/>
            <person name="Hori S."/>
            <person name="Arai W."/>
            <person name="Tsubouchi T."/>
            <person name="Morono Y."/>
            <person name="Uchiyama I."/>
            <person name="Ito T."/>
            <person name="Fujiyama A."/>
            <person name="Inagaki F."/>
            <person name="Takami H."/>
        </authorList>
    </citation>
    <scope>NUCLEOTIDE SEQUENCE</scope>
    <source>
        <strain evidence="1">Expedition CK06-06</strain>
    </source>
</reference>